<dbReference type="Gene3D" id="1.10.10.10">
    <property type="entry name" value="Winged helix-like DNA-binding domain superfamily/Winged helix DNA-binding domain"/>
    <property type="match status" value="1"/>
</dbReference>
<dbReference type="OrthoDB" id="2410195at2759"/>
<evidence type="ECO:0000313" key="7">
    <source>
        <dbReference type="Proteomes" id="UP000078576"/>
    </source>
</evidence>
<dbReference type="InterPro" id="IPR036390">
    <property type="entry name" value="WH_DNA-bd_sf"/>
</dbReference>
<keyword evidence="2" id="KW-0808">Transferase</keyword>
<dbReference type="InterPro" id="IPR036388">
    <property type="entry name" value="WH-like_DNA-bd_sf"/>
</dbReference>
<evidence type="ECO:0000259" key="5">
    <source>
        <dbReference type="Pfam" id="PF08100"/>
    </source>
</evidence>
<dbReference type="GO" id="GO:0046983">
    <property type="term" value="F:protein dimerization activity"/>
    <property type="evidence" value="ECO:0007669"/>
    <property type="project" value="InterPro"/>
</dbReference>
<evidence type="ECO:0000256" key="2">
    <source>
        <dbReference type="ARBA" id="ARBA00022679"/>
    </source>
</evidence>
<evidence type="ECO:0000256" key="1">
    <source>
        <dbReference type="ARBA" id="ARBA00022603"/>
    </source>
</evidence>
<dbReference type="EMBL" id="KN714765">
    <property type="protein sequence ID" value="KUI61056.1"/>
    <property type="molecule type" value="Genomic_DNA"/>
</dbReference>
<dbReference type="SUPFAM" id="SSF53335">
    <property type="entry name" value="S-adenosyl-L-methionine-dependent methyltransferases"/>
    <property type="match status" value="1"/>
</dbReference>
<dbReference type="Proteomes" id="UP000078576">
    <property type="component" value="Unassembled WGS sequence"/>
</dbReference>
<dbReference type="PANTHER" id="PTHR43712:SF2">
    <property type="entry name" value="O-METHYLTRANSFERASE CICE"/>
    <property type="match status" value="1"/>
</dbReference>
<dbReference type="PROSITE" id="PS51683">
    <property type="entry name" value="SAM_OMT_II"/>
    <property type="match status" value="1"/>
</dbReference>
<evidence type="ECO:0000313" key="6">
    <source>
        <dbReference type="EMBL" id="KUI61056.1"/>
    </source>
</evidence>
<dbReference type="Pfam" id="PF00891">
    <property type="entry name" value="Methyltransf_2"/>
    <property type="match status" value="1"/>
</dbReference>
<dbReference type="InterPro" id="IPR029063">
    <property type="entry name" value="SAM-dependent_MTases_sf"/>
</dbReference>
<feature type="domain" description="O-methyltransferase C-terminal" evidence="4">
    <location>
        <begin position="270"/>
        <end position="415"/>
    </location>
</feature>
<dbReference type="InterPro" id="IPR012967">
    <property type="entry name" value="COMT_dimerisation"/>
</dbReference>
<dbReference type="PANTHER" id="PTHR43712">
    <property type="entry name" value="PUTATIVE (AFU_ORTHOLOGUE AFUA_4G14580)-RELATED"/>
    <property type="match status" value="1"/>
</dbReference>
<dbReference type="SUPFAM" id="SSF46785">
    <property type="entry name" value="Winged helix' DNA-binding domain"/>
    <property type="match status" value="1"/>
</dbReference>
<dbReference type="GO" id="GO:0032259">
    <property type="term" value="P:methylation"/>
    <property type="evidence" value="ECO:0007669"/>
    <property type="project" value="UniProtKB-KW"/>
</dbReference>
<keyword evidence="7" id="KW-1185">Reference proteome</keyword>
<name>A0A194VB88_CYTMA</name>
<dbReference type="Pfam" id="PF08100">
    <property type="entry name" value="Dimerisation"/>
    <property type="match status" value="1"/>
</dbReference>
<organism evidence="6 7">
    <name type="scientific">Cytospora mali</name>
    <name type="common">Apple Valsa canker fungus</name>
    <name type="synonym">Valsa mali</name>
    <dbReference type="NCBI Taxonomy" id="578113"/>
    <lineage>
        <taxon>Eukaryota</taxon>
        <taxon>Fungi</taxon>
        <taxon>Dikarya</taxon>
        <taxon>Ascomycota</taxon>
        <taxon>Pezizomycotina</taxon>
        <taxon>Sordariomycetes</taxon>
        <taxon>Sordariomycetidae</taxon>
        <taxon>Diaporthales</taxon>
        <taxon>Cytosporaceae</taxon>
        <taxon>Cytospora</taxon>
    </lineage>
</organism>
<keyword evidence="1" id="KW-0489">Methyltransferase</keyword>
<dbReference type="GO" id="GO:0008171">
    <property type="term" value="F:O-methyltransferase activity"/>
    <property type="evidence" value="ECO:0007669"/>
    <property type="project" value="InterPro"/>
</dbReference>
<reference evidence="7" key="1">
    <citation type="submission" date="2014-12" db="EMBL/GenBank/DDBJ databases">
        <title>Genome Sequence of Valsa Canker Pathogens Uncovers a Specific Adaption of Colonization on Woody Bark.</title>
        <authorList>
            <person name="Yin Z."/>
            <person name="Liu H."/>
            <person name="Gao X."/>
            <person name="Li Z."/>
            <person name="Song N."/>
            <person name="Ke X."/>
            <person name="Dai Q."/>
            <person name="Wu Y."/>
            <person name="Sun Y."/>
            <person name="Xu J.-R."/>
            <person name="Kang Z.K."/>
            <person name="Wang L."/>
            <person name="Huang L."/>
        </authorList>
    </citation>
    <scope>NUCLEOTIDE SEQUENCE [LARGE SCALE GENOMIC DNA]</scope>
    <source>
        <strain evidence="7">SXYL134</strain>
    </source>
</reference>
<accession>A0A194VB88</accession>
<dbReference type="InterPro" id="IPR001077">
    <property type="entry name" value="COMT_C"/>
</dbReference>
<dbReference type="InterPro" id="IPR016461">
    <property type="entry name" value="COMT-like"/>
</dbReference>
<sequence length="436" mass="49071">MDIMSSTTCQPLPYAFPLRYPAYPSYRRRVQASTANRDVRMASTDQLLETLEGISSGSFANETERIKVRDALFKALRKTQTPWDLAWEHSWTNPAVSACINTLVQIGVFTKWAEADYQPMTCTAMAKLTGADAVLLRRMMRCLAGQHLLVEAARDTYLPTPWAKSFVAEPEFAGIYGGFHDELVNPGCSTLPRFLKETGYVNPTSTDESSFKFWRGENWSFFDLLSQNQQLASEFSGAMKLHSKYNLAHWTEVYPTENIIAAGRQRSDRKLVVDIGGNKGHDIVRFFDKHEVDCPPGSLVLQDLPEVLCDVNLRTEAIELQPYDFFTTQPVKGARVYFMHIIIHDWPDDKAVQILRNVAAAMEKGYSRLLIQESLMADEKPPASVSVLDIVMMGCFSSAERSEAQWNVLLARAGLTIAKIWRPLEGVEGIIEAKLV</sequence>
<proteinExistence type="predicted"/>
<dbReference type="Gene3D" id="3.40.50.150">
    <property type="entry name" value="Vaccinia Virus protein VP39"/>
    <property type="match status" value="1"/>
</dbReference>
<protein>
    <submittedName>
        <fullName evidence="6">Demethylsterigmatocystin 6-O-methyltransferase</fullName>
    </submittedName>
</protein>
<gene>
    <name evidence="6" type="ORF">VP1G_08215</name>
</gene>
<keyword evidence="3" id="KW-0949">S-adenosyl-L-methionine</keyword>
<dbReference type="AlphaFoldDB" id="A0A194VB88"/>
<evidence type="ECO:0000259" key="4">
    <source>
        <dbReference type="Pfam" id="PF00891"/>
    </source>
</evidence>
<evidence type="ECO:0000256" key="3">
    <source>
        <dbReference type="ARBA" id="ARBA00022691"/>
    </source>
</evidence>
<feature type="domain" description="O-methyltransferase dimerisation" evidence="5">
    <location>
        <begin position="95"/>
        <end position="168"/>
    </location>
</feature>